<feature type="domain" description="Peptidase S54 rhomboid" evidence="9">
    <location>
        <begin position="123"/>
        <end position="267"/>
    </location>
</feature>
<accession>R4XA37</accession>
<evidence type="ECO:0000256" key="6">
    <source>
        <dbReference type="ARBA" id="ARBA00023136"/>
    </source>
</evidence>
<dbReference type="Pfam" id="PF01694">
    <property type="entry name" value="Rhomboid"/>
    <property type="match status" value="1"/>
</dbReference>
<evidence type="ECO:0000256" key="5">
    <source>
        <dbReference type="ARBA" id="ARBA00022989"/>
    </source>
</evidence>
<reference evidence="10 11" key="1">
    <citation type="journal article" date="2013" name="MBio">
        <title>Genome sequencing of the plant pathogen Taphrina deformans, the causal agent of peach leaf curl.</title>
        <authorList>
            <person name="Cisse O.H."/>
            <person name="Almeida J.M.G.C.F."/>
            <person name="Fonseca A."/>
            <person name="Kumar A.A."/>
            <person name="Salojaervi J."/>
            <person name="Overmyer K."/>
            <person name="Hauser P.M."/>
            <person name="Pagni M."/>
        </authorList>
    </citation>
    <scope>NUCLEOTIDE SEQUENCE [LARGE SCALE GENOMIC DNA]</scope>
    <source>
        <strain evidence="11">PYCC 5710 / ATCC 11124 / CBS 356.35 / IMI 108563 / JCM 9778 / NBRC 8474</strain>
    </source>
</reference>
<evidence type="ECO:0000313" key="11">
    <source>
        <dbReference type="Proteomes" id="UP000013776"/>
    </source>
</evidence>
<organism evidence="10 11">
    <name type="scientific">Taphrina deformans (strain PYCC 5710 / ATCC 11124 / CBS 356.35 / IMI 108563 / JCM 9778 / NBRC 8474)</name>
    <name type="common">Peach leaf curl fungus</name>
    <name type="synonym">Lalaria deformans</name>
    <dbReference type="NCBI Taxonomy" id="1097556"/>
    <lineage>
        <taxon>Eukaryota</taxon>
        <taxon>Fungi</taxon>
        <taxon>Dikarya</taxon>
        <taxon>Ascomycota</taxon>
        <taxon>Taphrinomycotina</taxon>
        <taxon>Taphrinomycetes</taxon>
        <taxon>Taphrinales</taxon>
        <taxon>Taphrinaceae</taxon>
        <taxon>Taphrina</taxon>
    </lineage>
</organism>
<protein>
    <submittedName>
        <fullName evidence="10">Uncharacterized protein C13E7.11</fullName>
    </submittedName>
</protein>
<feature type="transmembrane region" description="Helical" evidence="8">
    <location>
        <begin position="217"/>
        <end position="238"/>
    </location>
</feature>
<dbReference type="PANTHER" id="PTHR43731:SF14">
    <property type="entry name" value="PRESENILIN-ASSOCIATED RHOMBOID-LIKE PROTEIN, MITOCHONDRIAL"/>
    <property type="match status" value="1"/>
</dbReference>
<dbReference type="InterPro" id="IPR035952">
    <property type="entry name" value="Rhomboid-like_sf"/>
</dbReference>
<feature type="transmembrane region" description="Helical" evidence="8">
    <location>
        <begin position="194"/>
        <end position="211"/>
    </location>
</feature>
<dbReference type="EMBL" id="CAHR02000027">
    <property type="protein sequence ID" value="CCG81134.1"/>
    <property type="molecule type" value="Genomic_DNA"/>
</dbReference>
<evidence type="ECO:0000256" key="4">
    <source>
        <dbReference type="ARBA" id="ARBA00022801"/>
    </source>
</evidence>
<evidence type="ECO:0000259" key="9">
    <source>
        <dbReference type="Pfam" id="PF01694"/>
    </source>
</evidence>
<keyword evidence="5 8" id="KW-1133">Transmembrane helix</keyword>
<gene>
    <name evidence="10" type="ORF">TAPDE_000840</name>
</gene>
<dbReference type="VEuPathDB" id="FungiDB:TAPDE_000840"/>
<keyword evidence="11" id="KW-1185">Reference proteome</keyword>
<dbReference type="GO" id="GO:0006465">
    <property type="term" value="P:signal peptide processing"/>
    <property type="evidence" value="ECO:0007669"/>
    <property type="project" value="TreeGrafter"/>
</dbReference>
<evidence type="ECO:0000256" key="1">
    <source>
        <dbReference type="ARBA" id="ARBA00004141"/>
    </source>
</evidence>
<evidence type="ECO:0000256" key="3">
    <source>
        <dbReference type="ARBA" id="ARBA00022692"/>
    </source>
</evidence>
<dbReference type="Gene3D" id="1.20.1540.10">
    <property type="entry name" value="Rhomboid-like"/>
    <property type="match status" value="1"/>
</dbReference>
<evidence type="ECO:0000313" key="10">
    <source>
        <dbReference type="EMBL" id="CCG81134.1"/>
    </source>
</evidence>
<comment type="subcellular location">
    <subcellularLocation>
        <location evidence="1">Membrane</location>
        <topology evidence="1">Multi-pass membrane protein</topology>
    </subcellularLocation>
</comment>
<comment type="caution">
    <text evidence="10">The sequence shown here is derived from an EMBL/GenBank/DDBJ whole genome shotgun (WGS) entry which is preliminary data.</text>
</comment>
<comment type="similarity">
    <text evidence="2">Belongs to the peptidase S54 family.</text>
</comment>
<dbReference type="SUPFAM" id="SSF144091">
    <property type="entry name" value="Rhomboid-like"/>
    <property type="match status" value="1"/>
</dbReference>
<dbReference type="eggNOG" id="KOG2980">
    <property type="taxonomic scope" value="Eukaryota"/>
</dbReference>
<keyword evidence="4" id="KW-0378">Hydrolase</keyword>
<sequence>MTAHRSPARDYATYRDLPSPRFRPSPFGTSSGPGWSDLRRPLAFTVLFTGASFGGAWYLDTETGQEPDPDARTRVLTTLIAVNLAVFATHQVLPYVRVPGPLTRLVGRYGTVHPVRAHTTPASVLTSGFSHSEVWHLGLNMVGLYTIGSALFDLLGRNQFLAFYGSSICWSSMAQLAAGVYAARRRGTSPRGSLGASGGIYALLGVVAWYAPTSSVYLIFLPFVPIQLGYAFTGMIALDTLGLVRGWHTFGHAAHLAGGLGGLLYGVGQVPEAWMAKRKQNMRRYLSRWGR</sequence>
<feature type="transmembrane region" description="Helical" evidence="8">
    <location>
        <begin position="161"/>
        <end position="182"/>
    </location>
</feature>
<keyword evidence="3 8" id="KW-0812">Transmembrane</keyword>
<evidence type="ECO:0000256" key="2">
    <source>
        <dbReference type="ARBA" id="ARBA00009045"/>
    </source>
</evidence>
<dbReference type="GO" id="GO:0016020">
    <property type="term" value="C:membrane"/>
    <property type="evidence" value="ECO:0007669"/>
    <property type="project" value="UniProtKB-SubCell"/>
</dbReference>
<dbReference type="PANTHER" id="PTHR43731">
    <property type="entry name" value="RHOMBOID PROTEASE"/>
    <property type="match status" value="1"/>
</dbReference>
<dbReference type="Proteomes" id="UP000013776">
    <property type="component" value="Unassembled WGS sequence"/>
</dbReference>
<name>R4XA37_TAPDE</name>
<dbReference type="OrthoDB" id="10260614at2759"/>
<dbReference type="STRING" id="1097556.R4XA37"/>
<proteinExistence type="inferred from homology"/>
<keyword evidence="6 8" id="KW-0472">Membrane</keyword>
<dbReference type="InterPro" id="IPR050925">
    <property type="entry name" value="Rhomboid_protease_S54"/>
</dbReference>
<dbReference type="InterPro" id="IPR022764">
    <property type="entry name" value="Peptidase_S54_rhomboid_dom"/>
</dbReference>
<evidence type="ECO:0000256" key="7">
    <source>
        <dbReference type="SAM" id="MobiDB-lite"/>
    </source>
</evidence>
<feature type="region of interest" description="Disordered" evidence="7">
    <location>
        <begin position="1"/>
        <end position="30"/>
    </location>
</feature>
<dbReference type="AlphaFoldDB" id="R4XA37"/>
<evidence type="ECO:0000256" key="8">
    <source>
        <dbReference type="SAM" id="Phobius"/>
    </source>
</evidence>
<dbReference type="GO" id="GO:0004252">
    <property type="term" value="F:serine-type endopeptidase activity"/>
    <property type="evidence" value="ECO:0007669"/>
    <property type="project" value="InterPro"/>
</dbReference>